<keyword evidence="1" id="KW-1133">Transmembrane helix</keyword>
<gene>
    <name evidence="2" type="ORF">GWI71_02100</name>
</gene>
<dbReference type="EMBL" id="JAABLP010000001">
    <property type="protein sequence ID" value="NBN62461.1"/>
    <property type="molecule type" value="Genomic_DNA"/>
</dbReference>
<dbReference type="InterPro" id="IPR034122">
    <property type="entry name" value="Retropepsin-like_bacterial"/>
</dbReference>
<evidence type="ECO:0000313" key="3">
    <source>
        <dbReference type="Proteomes" id="UP000541347"/>
    </source>
</evidence>
<dbReference type="NCBIfam" id="TIGR04088">
    <property type="entry name" value="cognate_SipW"/>
    <property type="match status" value="1"/>
</dbReference>
<dbReference type="Gene3D" id="2.40.70.10">
    <property type="entry name" value="Acid Proteases"/>
    <property type="match status" value="1"/>
</dbReference>
<dbReference type="InterPro" id="IPR001969">
    <property type="entry name" value="Aspartic_peptidase_AS"/>
</dbReference>
<comment type="caution">
    <text evidence="2">The sequence shown here is derived from an EMBL/GenBank/DDBJ whole genome shotgun (WGS) entry which is preliminary data.</text>
</comment>
<keyword evidence="2" id="KW-0378">Hydrolase</keyword>
<dbReference type="CDD" id="cd05483">
    <property type="entry name" value="retropepsin_like_bacteria"/>
    <property type="match status" value="1"/>
</dbReference>
<dbReference type="GO" id="GO:0006508">
    <property type="term" value="P:proteolysis"/>
    <property type="evidence" value="ECO:0007669"/>
    <property type="project" value="UniProtKB-KW"/>
</dbReference>
<dbReference type="InterPro" id="IPR021109">
    <property type="entry name" value="Peptidase_aspartic_dom_sf"/>
</dbReference>
<dbReference type="InterPro" id="IPR011969">
    <property type="entry name" value="Clan_AA_Asp_peptidase_C"/>
</dbReference>
<organism evidence="2 3">
    <name type="scientific">Pannonibacter tanglangensis</name>
    <dbReference type="NCBI Taxonomy" id="2750084"/>
    <lineage>
        <taxon>Bacteria</taxon>
        <taxon>Pseudomonadati</taxon>
        <taxon>Pseudomonadota</taxon>
        <taxon>Alphaproteobacteria</taxon>
        <taxon>Hyphomicrobiales</taxon>
        <taxon>Stappiaceae</taxon>
        <taxon>Pannonibacter</taxon>
    </lineage>
</organism>
<name>A0ABW9ZD87_9HYPH</name>
<dbReference type="PROSITE" id="PS00141">
    <property type="entry name" value="ASP_PROTEASE"/>
    <property type="match status" value="1"/>
</dbReference>
<dbReference type="NCBIfam" id="TIGR02281">
    <property type="entry name" value="clan_AA_DTGA"/>
    <property type="match status" value="1"/>
</dbReference>
<keyword evidence="1" id="KW-0472">Membrane</keyword>
<protein>
    <submittedName>
        <fullName evidence="2">TIGR02281 family clan AA aspartic protease</fullName>
        <ecNumber evidence="2">3.4.23.-</ecNumber>
    </submittedName>
</protein>
<dbReference type="EC" id="3.4.23.-" evidence="2"/>
<dbReference type="Pfam" id="PF13975">
    <property type="entry name" value="gag-asp_proteas"/>
    <property type="match status" value="1"/>
</dbReference>
<sequence length="234" mass="24701">MQLFRGLLIGALVLAMAGGVLAYFTDVAAIDTTFEGSDEAPRIVALSAIAFVILASLIVGPPRLREVLRATAAWGSLAVVLIVGYAYRFELATVGYRVLGALAPGLAVSQADGSVLVVRDPSGHFQIKGDVNGTPVRFLVDTGASAVVLTREDARRSGIDVDSLSFTVPVSTANGRTMVAPTRIDDLRLADIRLGDVRTFVAQEGSLETSLLGMSALSRLSSWTVEGDRLVLNR</sequence>
<feature type="transmembrane region" description="Helical" evidence="1">
    <location>
        <begin position="67"/>
        <end position="87"/>
    </location>
</feature>
<dbReference type="GO" id="GO:0008233">
    <property type="term" value="F:peptidase activity"/>
    <property type="evidence" value="ECO:0007669"/>
    <property type="project" value="UniProtKB-KW"/>
</dbReference>
<feature type="transmembrane region" description="Helical" evidence="1">
    <location>
        <begin position="41"/>
        <end position="60"/>
    </location>
</feature>
<keyword evidence="1" id="KW-0812">Transmembrane</keyword>
<dbReference type="InterPro" id="IPR023833">
    <property type="entry name" value="Signal_pept_SipW-depend-type"/>
</dbReference>
<keyword evidence="3" id="KW-1185">Reference proteome</keyword>
<evidence type="ECO:0000256" key="1">
    <source>
        <dbReference type="SAM" id="Phobius"/>
    </source>
</evidence>
<evidence type="ECO:0000313" key="2">
    <source>
        <dbReference type="EMBL" id="NBN62461.1"/>
    </source>
</evidence>
<proteinExistence type="predicted"/>
<dbReference type="SUPFAM" id="SSF50630">
    <property type="entry name" value="Acid proteases"/>
    <property type="match status" value="1"/>
</dbReference>
<reference evidence="2 3" key="1">
    <citation type="submission" date="2020-01" db="EMBL/GenBank/DDBJ databases">
        <authorList>
            <person name="Peng S.Y."/>
            <person name="Li J."/>
            <person name="Wang M."/>
            <person name="Wang L."/>
            <person name="Wang C.Q."/>
            <person name="Wang J.R."/>
        </authorList>
    </citation>
    <scope>NUCLEOTIDE SEQUENCE [LARGE SCALE GENOMIC DNA]</scope>
    <source>
        <strain evidence="2 3">XCT-34</strain>
    </source>
</reference>
<dbReference type="Proteomes" id="UP000541347">
    <property type="component" value="Unassembled WGS sequence"/>
</dbReference>
<accession>A0ABW9ZD87</accession>
<dbReference type="RefSeq" id="WP_161673425.1">
    <property type="nucleotide sequence ID" value="NZ_JAABLP010000001.1"/>
</dbReference>
<keyword evidence="2" id="KW-0645">Protease</keyword>